<gene>
    <name evidence="2" type="ORF">B1756_03390</name>
</gene>
<dbReference type="KEGG" id="naj:B1756_03390"/>
<dbReference type="EMBL" id="CP019893">
    <property type="protein sequence ID" value="ARS88889.1"/>
    <property type="molecule type" value="Genomic_DNA"/>
</dbReference>
<dbReference type="OrthoDB" id="186921at2157"/>
<feature type="transmembrane region" description="Helical" evidence="1">
    <location>
        <begin position="80"/>
        <end position="99"/>
    </location>
</feature>
<proteinExistence type="predicted"/>
<feature type="transmembrane region" description="Helical" evidence="1">
    <location>
        <begin position="25"/>
        <end position="45"/>
    </location>
</feature>
<evidence type="ECO:0000313" key="2">
    <source>
        <dbReference type="EMBL" id="ARS88889.1"/>
    </source>
</evidence>
<accession>A0A2Z2HPE3</accession>
<keyword evidence="1" id="KW-0812">Transmembrane</keyword>
<feature type="transmembrane region" description="Helical" evidence="1">
    <location>
        <begin position="51"/>
        <end position="68"/>
    </location>
</feature>
<feature type="transmembrane region" description="Helical" evidence="1">
    <location>
        <begin position="111"/>
        <end position="129"/>
    </location>
</feature>
<reference evidence="3" key="1">
    <citation type="submission" date="2017-02" db="EMBL/GenBank/DDBJ databases">
        <title>Natronthermophilus aegyptiacus gen. nov.,sp. nov., an aerobic, extremely halophilic alkalithermophilic archaeon isolated from the athalassohaline Wadi An Natrun, Egypt.</title>
        <authorList>
            <person name="Zhao B."/>
        </authorList>
    </citation>
    <scope>NUCLEOTIDE SEQUENCE [LARGE SCALE GENOMIC DNA]</scope>
    <source>
        <strain evidence="3">JW/NM-HA 15</strain>
    </source>
</reference>
<keyword evidence="1" id="KW-0472">Membrane</keyword>
<evidence type="ECO:0000313" key="3">
    <source>
        <dbReference type="Proteomes" id="UP000250088"/>
    </source>
</evidence>
<name>A0A2Z2HPE3_9EURY</name>
<organism evidence="2 3">
    <name type="scientific">Natrarchaeobaculum aegyptiacum</name>
    <dbReference type="NCBI Taxonomy" id="745377"/>
    <lineage>
        <taxon>Archaea</taxon>
        <taxon>Methanobacteriati</taxon>
        <taxon>Methanobacteriota</taxon>
        <taxon>Stenosarchaea group</taxon>
        <taxon>Halobacteria</taxon>
        <taxon>Halobacteriales</taxon>
        <taxon>Natrialbaceae</taxon>
        <taxon>Natrarchaeobaculum</taxon>
    </lineage>
</organism>
<dbReference type="Proteomes" id="UP000250088">
    <property type="component" value="Chromosome"/>
</dbReference>
<dbReference type="GeneID" id="32893091"/>
<keyword evidence="3" id="KW-1185">Reference proteome</keyword>
<evidence type="ECO:0000256" key="1">
    <source>
        <dbReference type="SAM" id="Phobius"/>
    </source>
</evidence>
<keyword evidence="1" id="KW-1133">Transmembrane helix</keyword>
<sequence>MANALLESVRDDDGWTFLDGRRAELGWLLALLPLYGLWITVRVGLPRLEDWWVVLVLGCVLGTLWTTTRRDAIVDRLPSMPVALPGVFSIVSFVAGVFGNPLFEAVLTADPFVVFALSCGGTVVLVYLTRLLSPFHPGLADSTRGLESPPPLGIDD</sequence>
<protein>
    <submittedName>
        <fullName evidence="2">Uncharacterized protein</fullName>
    </submittedName>
</protein>
<dbReference type="RefSeq" id="WP_086887274.1">
    <property type="nucleotide sequence ID" value="NZ_CP019893.1"/>
</dbReference>
<dbReference type="AlphaFoldDB" id="A0A2Z2HPE3"/>